<dbReference type="Proteomes" id="UP000076400">
    <property type="component" value="Unassembled WGS sequence"/>
</dbReference>
<proteinExistence type="predicted"/>
<dbReference type="AlphaFoldDB" id="A0A154WFZ1"/>
<evidence type="ECO:0000313" key="1">
    <source>
        <dbReference type="EMBL" id="KZD12444.1"/>
    </source>
</evidence>
<accession>A0A154WFZ1</accession>
<dbReference type="EMBL" id="LPXN01000024">
    <property type="protein sequence ID" value="KZD12444.1"/>
    <property type="molecule type" value="Genomic_DNA"/>
</dbReference>
<name>A0A154WFZ1_9PROT</name>
<comment type="caution">
    <text evidence="1">The sequence shown here is derived from an EMBL/GenBank/DDBJ whole genome shotgun (WGS) entry which is preliminary data.</text>
</comment>
<keyword evidence="2" id="KW-1185">Reference proteome</keyword>
<organism evidence="1 2">
    <name type="scientific">Oceanibaculum pacificum</name>
    <dbReference type="NCBI Taxonomy" id="580166"/>
    <lineage>
        <taxon>Bacteria</taxon>
        <taxon>Pseudomonadati</taxon>
        <taxon>Pseudomonadota</taxon>
        <taxon>Alphaproteobacteria</taxon>
        <taxon>Rhodospirillales</taxon>
        <taxon>Oceanibaculaceae</taxon>
        <taxon>Oceanibaculum</taxon>
    </lineage>
</organism>
<gene>
    <name evidence="1" type="ORF">AUP43_04640</name>
</gene>
<reference evidence="1 2" key="1">
    <citation type="submission" date="2015-12" db="EMBL/GenBank/DDBJ databases">
        <title>Genome sequence of Oceanibaculum pacificum MCCC 1A02656.</title>
        <authorList>
            <person name="Lu L."/>
            <person name="Lai Q."/>
            <person name="Shao Z."/>
            <person name="Qian P."/>
        </authorList>
    </citation>
    <scope>NUCLEOTIDE SEQUENCE [LARGE SCALE GENOMIC DNA]</scope>
    <source>
        <strain evidence="1 2">MCCC 1A02656</strain>
    </source>
</reference>
<evidence type="ECO:0000313" key="2">
    <source>
        <dbReference type="Proteomes" id="UP000076400"/>
    </source>
</evidence>
<protein>
    <submittedName>
        <fullName evidence="1">Uncharacterized protein</fullName>
    </submittedName>
</protein>
<sequence>MPRGLILILLSGVFSAIRRLGEVCMMGQPFLKARAFDRMLMGTGHRHGMCETETCHEKSCCKHQADEAAEVFAQQMASDFHTSNIALAPKNSIACAAVAKMECRDIDVISVADKYTAD</sequence>